<name>A0ABD2X5V9_9HYME</name>
<dbReference type="Proteomes" id="UP001627154">
    <property type="component" value="Unassembled WGS sequence"/>
</dbReference>
<protein>
    <submittedName>
        <fullName evidence="1">Uncharacterized protein</fullName>
    </submittedName>
</protein>
<keyword evidence="2" id="KW-1185">Reference proteome</keyword>
<organism evidence="1 2">
    <name type="scientific">Trichogramma kaykai</name>
    <dbReference type="NCBI Taxonomy" id="54128"/>
    <lineage>
        <taxon>Eukaryota</taxon>
        <taxon>Metazoa</taxon>
        <taxon>Ecdysozoa</taxon>
        <taxon>Arthropoda</taxon>
        <taxon>Hexapoda</taxon>
        <taxon>Insecta</taxon>
        <taxon>Pterygota</taxon>
        <taxon>Neoptera</taxon>
        <taxon>Endopterygota</taxon>
        <taxon>Hymenoptera</taxon>
        <taxon>Apocrita</taxon>
        <taxon>Proctotrupomorpha</taxon>
        <taxon>Chalcidoidea</taxon>
        <taxon>Trichogrammatidae</taxon>
        <taxon>Trichogramma</taxon>
    </lineage>
</organism>
<sequence length="93" mass="10514">MPKHPCPVVVVIRANDRTSYVAIFKRLKTEQNLQDSVGANVNKIRRSASENLLLQLKKASGNTGEMCRTLNKTLGELATTSTHIRLIWINHFR</sequence>
<comment type="caution">
    <text evidence="1">The sequence shown here is derived from an EMBL/GenBank/DDBJ whole genome shotgun (WGS) entry which is preliminary data.</text>
</comment>
<dbReference type="EMBL" id="JBJJXI010000050">
    <property type="protein sequence ID" value="KAL3400761.1"/>
    <property type="molecule type" value="Genomic_DNA"/>
</dbReference>
<dbReference type="AlphaFoldDB" id="A0ABD2X5V9"/>
<reference evidence="1 2" key="1">
    <citation type="journal article" date="2024" name="bioRxiv">
        <title>A reference genome for Trichogramma kaykai: A tiny desert-dwelling parasitoid wasp with competing sex-ratio distorters.</title>
        <authorList>
            <person name="Culotta J."/>
            <person name="Lindsey A.R."/>
        </authorList>
    </citation>
    <scope>NUCLEOTIDE SEQUENCE [LARGE SCALE GENOMIC DNA]</scope>
    <source>
        <strain evidence="1 2">KSX58</strain>
    </source>
</reference>
<evidence type="ECO:0000313" key="2">
    <source>
        <dbReference type="Proteomes" id="UP001627154"/>
    </source>
</evidence>
<proteinExistence type="predicted"/>
<gene>
    <name evidence="1" type="ORF">TKK_005908</name>
</gene>
<accession>A0ABD2X5V9</accession>
<evidence type="ECO:0000313" key="1">
    <source>
        <dbReference type="EMBL" id="KAL3400761.1"/>
    </source>
</evidence>